<dbReference type="EMBL" id="JANKHO010000834">
    <property type="protein sequence ID" value="KAJ3505855.1"/>
    <property type="molecule type" value="Genomic_DNA"/>
</dbReference>
<protein>
    <submittedName>
        <fullName evidence="2">Uncharacterized protein</fullName>
    </submittedName>
</protein>
<accession>A0A9W8JXU5</accession>
<keyword evidence="1" id="KW-1133">Transmembrane helix</keyword>
<keyword evidence="3" id="KW-1185">Reference proteome</keyword>
<evidence type="ECO:0000313" key="3">
    <source>
        <dbReference type="Proteomes" id="UP001148786"/>
    </source>
</evidence>
<dbReference type="OrthoDB" id="3900342at2759"/>
<dbReference type="AlphaFoldDB" id="A0A9W8JXU5"/>
<proteinExistence type="predicted"/>
<keyword evidence="1" id="KW-0812">Transmembrane</keyword>
<evidence type="ECO:0000313" key="2">
    <source>
        <dbReference type="EMBL" id="KAJ3505855.1"/>
    </source>
</evidence>
<dbReference type="Proteomes" id="UP001148786">
    <property type="component" value="Unassembled WGS sequence"/>
</dbReference>
<organism evidence="2 3">
    <name type="scientific">Agrocybe chaxingu</name>
    <dbReference type="NCBI Taxonomy" id="84603"/>
    <lineage>
        <taxon>Eukaryota</taxon>
        <taxon>Fungi</taxon>
        <taxon>Dikarya</taxon>
        <taxon>Basidiomycota</taxon>
        <taxon>Agaricomycotina</taxon>
        <taxon>Agaricomycetes</taxon>
        <taxon>Agaricomycetidae</taxon>
        <taxon>Agaricales</taxon>
        <taxon>Agaricineae</taxon>
        <taxon>Strophariaceae</taxon>
        <taxon>Agrocybe</taxon>
    </lineage>
</organism>
<comment type="caution">
    <text evidence="2">The sequence shown here is derived from an EMBL/GenBank/DDBJ whole genome shotgun (WGS) entry which is preliminary data.</text>
</comment>
<sequence length="118" mass="13249">MFVGQGYASVRQEPFEARNVVATYIGVALYTILYTGYTLYERFFLGRTQHFVPLAEVDLVTDAVWGPGEGPGIRARERGVDGEKLVLEKGQVEVLTESGDEGKGKRALGRVWRWVKRL</sequence>
<name>A0A9W8JXU5_9AGAR</name>
<reference evidence="2" key="1">
    <citation type="submission" date="2022-07" db="EMBL/GenBank/DDBJ databases">
        <title>Genome Sequence of Agrocybe chaxingu.</title>
        <authorList>
            <person name="Buettner E."/>
        </authorList>
    </citation>
    <scope>NUCLEOTIDE SEQUENCE</scope>
    <source>
        <strain evidence="2">MP-N11</strain>
    </source>
</reference>
<gene>
    <name evidence="2" type="ORF">NLJ89_g7194</name>
</gene>
<keyword evidence="1" id="KW-0472">Membrane</keyword>
<evidence type="ECO:0000256" key="1">
    <source>
        <dbReference type="SAM" id="Phobius"/>
    </source>
</evidence>
<feature type="transmembrane region" description="Helical" evidence="1">
    <location>
        <begin position="20"/>
        <end position="40"/>
    </location>
</feature>